<feature type="transmembrane region" description="Helical" evidence="6">
    <location>
        <begin position="198"/>
        <end position="214"/>
    </location>
</feature>
<proteinExistence type="inferred from homology"/>
<dbReference type="OrthoDB" id="5788137at2759"/>
<feature type="transmembrane region" description="Helical" evidence="6">
    <location>
        <begin position="68"/>
        <end position="86"/>
    </location>
</feature>
<accession>A0A8B6H803</accession>
<comment type="similarity">
    <text evidence="2">Belongs to the steroid 5-alpha reductase family.</text>
</comment>
<evidence type="ECO:0000256" key="4">
    <source>
        <dbReference type="ARBA" id="ARBA00022989"/>
    </source>
</evidence>
<keyword evidence="9" id="KW-1185">Reference proteome</keyword>
<dbReference type="PROSITE" id="PS50244">
    <property type="entry name" value="S5A_REDUCTASE"/>
    <property type="match status" value="1"/>
</dbReference>
<dbReference type="InterPro" id="IPR039357">
    <property type="entry name" value="SRD5A/TECR"/>
</dbReference>
<feature type="transmembrane region" description="Helical" evidence="6">
    <location>
        <begin position="122"/>
        <end position="141"/>
    </location>
</feature>
<name>A0A8B6H803_MYTGA</name>
<organism evidence="8 9">
    <name type="scientific">Mytilus galloprovincialis</name>
    <name type="common">Mediterranean mussel</name>
    <dbReference type="NCBI Taxonomy" id="29158"/>
    <lineage>
        <taxon>Eukaryota</taxon>
        <taxon>Metazoa</taxon>
        <taxon>Spiralia</taxon>
        <taxon>Lophotrochozoa</taxon>
        <taxon>Mollusca</taxon>
        <taxon>Bivalvia</taxon>
        <taxon>Autobranchia</taxon>
        <taxon>Pteriomorphia</taxon>
        <taxon>Mytilida</taxon>
        <taxon>Mytiloidea</taxon>
        <taxon>Mytilidae</taxon>
        <taxon>Mytilinae</taxon>
        <taxon>Mytilus</taxon>
    </lineage>
</organism>
<feature type="transmembrane region" description="Helical" evidence="6">
    <location>
        <begin position="220"/>
        <end position="244"/>
    </location>
</feature>
<evidence type="ECO:0000313" key="9">
    <source>
        <dbReference type="Proteomes" id="UP000596742"/>
    </source>
</evidence>
<keyword evidence="3 6" id="KW-0812">Transmembrane</keyword>
<reference evidence="8" key="1">
    <citation type="submission" date="2018-11" db="EMBL/GenBank/DDBJ databases">
        <authorList>
            <person name="Alioto T."/>
            <person name="Alioto T."/>
        </authorList>
    </citation>
    <scope>NUCLEOTIDE SEQUENCE</scope>
</reference>
<feature type="domain" description="3-oxo-5-alpha-steroid 4-dehydrogenase C-terminal" evidence="7">
    <location>
        <begin position="132"/>
        <end position="273"/>
    </location>
</feature>
<evidence type="ECO:0000256" key="5">
    <source>
        <dbReference type="ARBA" id="ARBA00023136"/>
    </source>
</evidence>
<dbReference type="InterPro" id="IPR001104">
    <property type="entry name" value="3-oxo-5_a-steroid_4-DH_C"/>
</dbReference>
<comment type="caution">
    <text evidence="8">The sequence shown here is derived from an EMBL/GenBank/DDBJ whole genome shotgun (WGS) entry which is preliminary data.</text>
</comment>
<evidence type="ECO:0000259" key="7">
    <source>
        <dbReference type="Pfam" id="PF02544"/>
    </source>
</evidence>
<keyword evidence="8" id="KW-0560">Oxidoreductase</keyword>
<comment type="subcellular location">
    <subcellularLocation>
        <location evidence="1">Membrane</location>
        <topology evidence="1">Multi-pass membrane protein</topology>
    </subcellularLocation>
</comment>
<dbReference type="EMBL" id="UYJE01009572">
    <property type="protein sequence ID" value="VDI74535.1"/>
    <property type="molecule type" value="Genomic_DNA"/>
</dbReference>
<dbReference type="GO" id="GO:0006629">
    <property type="term" value="P:lipid metabolic process"/>
    <property type="evidence" value="ECO:0007669"/>
    <property type="project" value="InterPro"/>
</dbReference>
<dbReference type="PANTHER" id="PTHR10556">
    <property type="entry name" value="3-OXO-5-ALPHA-STEROID 4-DEHYDROGENASE"/>
    <property type="match status" value="1"/>
</dbReference>
<dbReference type="EC" id="1.3.1.22" evidence="8"/>
<keyword evidence="5 6" id="KW-0472">Membrane</keyword>
<dbReference type="GO" id="GO:0047751">
    <property type="term" value="F:3-oxo-5-alpha-steroid 4-dehydrogenase (NADP+) activity"/>
    <property type="evidence" value="ECO:0007669"/>
    <property type="project" value="UniProtKB-EC"/>
</dbReference>
<evidence type="ECO:0000256" key="6">
    <source>
        <dbReference type="SAM" id="Phobius"/>
    </source>
</evidence>
<evidence type="ECO:0000256" key="3">
    <source>
        <dbReference type="ARBA" id="ARBA00022692"/>
    </source>
</evidence>
<dbReference type="FunFam" id="1.20.120.1630:FF:000014">
    <property type="entry name" value="Steroid 5-alpha reductase, putative"/>
    <property type="match status" value="1"/>
</dbReference>
<dbReference type="Proteomes" id="UP000596742">
    <property type="component" value="Unassembled WGS sequence"/>
</dbReference>
<feature type="transmembrane region" description="Helical" evidence="6">
    <location>
        <begin position="20"/>
        <end position="42"/>
    </location>
</feature>
<evidence type="ECO:0000256" key="1">
    <source>
        <dbReference type="ARBA" id="ARBA00004141"/>
    </source>
</evidence>
<dbReference type="GO" id="GO:0016020">
    <property type="term" value="C:membrane"/>
    <property type="evidence" value="ECO:0007669"/>
    <property type="project" value="UniProtKB-SubCell"/>
</dbReference>
<evidence type="ECO:0000256" key="2">
    <source>
        <dbReference type="ARBA" id="ARBA00007742"/>
    </source>
</evidence>
<evidence type="ECO:0000313" key="8">
    <source>
        <dbReference type="EMBL" id="VDI74535.1"/>
    </source>
</evidence>
<dbReference type="PANTHER" id="PTHR10556:SF43">
    <property type="entry name" value="STEROID 5-ALPHA-REDUCTASE DET2"/>
    <property type="match status" value="1"/>
</dbReference>
<dbReference type="Gene3D" id="1.20.120.1630">
    <property type="match status" value="1"/>
</dbReference>
<keyword evidence="4 6" id="KW-1133">Transmembrane helix</keyword>
<sequence length="273" mass="31824">MGIFEALPWSFYEQDTTRFWVHYGLVLLGLLLAVITFIVQWLSPAPYGKHERTDANWGVMIPQRIGHILSDAVPGVLLFLIVFFVYGDARGYANYVFLLLFQAHYIHRGILHPLVMRYKNPYVALGITLGGFFPNCLYHFVNADFIGSAHYNNNYFFDPRFIIGIVLFIVGYIINKWADWKLRSLRDRKGDDGSTGYYIPYGGLFELVTCPNYFGEFVEWIGWSIATWSAAGFVWTVFAAATFFPRARHNHQWYKEQFEHYPPNRKALIPYIW</sequence>
<feature type="transmembrane region" description="Helical" evidence="6">
    <location>
        <begin position="161"/>
        <end position="178"/>
    </location>
</feature>
<gene>
    <name evidence="8" type="ORF">MGAL_10B087997</name>
</gene>
<dbReference type="AlphaFoldDB" id="A0A8B6H803"/>
<protein>
    <submittedName>
        <fullName evidence="8">3-oxo-5-alpha-steroid 4-dehydrogenase 1</fullName>
        <ecNumber evidence="8">1.3.1.22</ecNumber>
    </submittedName>
</protein>
<dbReference type="Pfam" id="PF02544">
    <property type="entry name" value="Steroid_dh"/>
    <property type="match status" value="1"/>
</dbReference>